<dbReference type="PANTHER" id="PTHR11229:SF16">
    <property type="entry name" value="LARGE RIBOSOMAL SUBUNIT PROTEIN UL3C"/>
    <property type="match status" value="1"/>
</dbReference>
<keyword evidence="4 8" id="KW-0689">Ribosomal protein</keyword>
<keyword evidence="2" id="KW-0699">rRNA-binding</keyword>
<dbReference type="SUPFAM" id="SSF50447">
    <property type="entry name" value="Translation proteins"/>
    <property type="match status" value="1"/>
</dbReference>
<dbReference type="InterPro" id="IPR000597">
    <property type="entry name" value="Ribosomal_uL3"/>
</dbReference>
<dbReference type="GO" id="GO:0019843">
    <property type="term" value="F:rRNA binding"/>
    <property type="evidence" value="ECO:0007669"/>
    <property type="project" value="UniProtKB-KW"/>
</dbReference>
<evidence type="ECO:0000256" key="5">
    <source>
        <dbReference type="ARBA" id="ARBA00023274"/>
    </source>
</evidence>
<dbReference type="Pfam" id="PF00297">
    <property type="entry name" value="Ribosomal_L3"/>
    <property type="match status" value="1"/>
</dbReference>
<dbReference type="InterPro" id="IPR009000">
    <property type="entry name" value="Transl_B-barrel_sf"/>
</dbReference>
<feature type="non-terminal residue" evidence="8">
    <location>
        <position position="1"/>
    </location>
</feature>
<dbReference type="Gene3D" id="2.40.30.10">
    <property type="entry name" value="Translation factors"/>
    <property type="match status" value="1"/>
</dbReference>
<evidence type="ECO:0000313" key="8">
    <source>
        <dbReference type="EMBL" id="OHA67444.1"/>
    </source>
</evidence>
<dbReference type="InterPro" id="IPR019927">
    <property type="entry name" value="Ribosomal_uL3_bac/org-type"/>
</dbReference>
<gene>
    <name evidence="8" type="ORF">A3C82_00345</name>
</gene>
<comment type="caution">
    <text evidence="8">The sequence shown here is derived from an EMBL/GenBank/DDBJ whole genome shotgun (WGS) entry which is preliminary data.</text>
</comment>
<dbReference type="GO" id="GO:0006412">
    <property type="term" value="P:translation"/>
    <property type="evidence" value="ECO:0007669"/>
    <property type="project" value="UniProtKB-UniRule"/>
</dbReference>
<proteinExistence type="inferred from homology"/>
<dbReference type="GO" id="GO:0022625">
    <property type="term" value="C:cytosolic large ribosomal subunit"/>
    <property type="evidence" value="ECO:0007669"/>
    <property type="project" value="TreeGrafter"/>
</dbReference>
<protein>
    <recommendedName>
        <fullName evidence="6">50S ribosomal protein L3</fullName>
    </recommendedName>
</protein>
<accession>A0A1G2R3I7</accession>
<evidence type="ECO:0000256" key="3">
    <source>
        <dbReference type="ARBA" id="ARBA00022884"/>
    </source>
</evidence>
<dbReference type="GO" id="GO:0003735">
    <property type="term" value="F:structural constituent of ribosome"/>
    <property type="evidence" value="ECO:0007669"/>
    <property type="project" value="UniProtKB-UniRule"/>
</dbReference>
<evidence type="ECO:0000313" key="9">
    <source>
        <dbReference type="Proteomes" id="UP000176901"/>
    </source>
</evidence>
<dbReference type="EMBL" id="MHTW01000012">
    <property type="protein sequence ID" value="OHA67444.1"/>
    <property type="molecule type" value="Genomic_DNA"/>
</dbReference>
<dbReference type="NCBIfam" id="TIGR03625">
    <property type="entry name" value="L3_bact"/>
    <property type="match status" value="1"/>
</dbReference>
<evidence type="ECO:0000256" key="2">
    <source>
        <dbReference type="ARBA" id="ARBA00022730"/>
    </source>
</evidence>
<dbReference type="PANTHER" id="PTHR11229">
    <property type="entry name" value="50S RIBOSOMAL PROTEIN L3"/>
    <property type="match status" value="1"/>
</dbReference>
<dbReference type="FunFam" id="2.40.30.10:FF:000004">
    <property type="entry name" value="50S ribosomal protein L3"/>
    <property type="match status" value="1"/>
</dbReference>
<evidence type="ECO:0000256" key="1">
    <source>
        <dbReference type="ARBA" id="ARBA00006540"/>
    </source>
</evidence>
<evidence type="ECO:0000256" key="4">
    <source>
        <dbReference type="ARBA" id="ARBA00022980"/>
    </source>
</evidence>
<reference evidence="8 9" key="1">
    <citation type="journal article" date="2016" name="Nat. Commun.">
        <title>Thousands of microbial genomes shed light on interconnected biogeochemical processes in an aquifer system.</title>
        <authorList>
            <person name="Anantharaman K."/>
            <person name="Brown C.T."/>
            <person name="Hug L.A."/>
            <person name="Sharon I."/>
            <person name="Castelle C.J."/>
            <person name="Probst A.J."/>
            <person name="Thomas B.C."/>
            <person name="Singh A."/>
            <person name="Wilkins M.J."/>
            <person name="Karaoz U."/>
            <person name="Brodie E.L."/>
            <person name="Williams K.H."/>
            <person name="Hubbard S.S."/>
            <person name="Banfield J.F."/>
        </authorList>
    </citation>
    <scope>NUCLEOTIDE SEQUENCE [LARGE SCALE GENOMIC DNA]</scope>
</reference>
<evidence type="ECO:0000256" key="7">
    <source>
        <dbReference type="SAM" id="MobiDB-lite"/>
    </source>
</evidence>
<feature type="region of interest" description="Disordered" evidence="7">
    <location>
        <begin position="112"/>
        <end position="135"/>
    </location>
</feature>
<keyword evidence="3" id="KW-0694">RNA-binding</keyword>
<dbReference type="STRING" id="1802451.A3C82_00345"/>
<sequence length="178" mass="19399">VIPVTLIEAGPCKVVDRKTAVRDGYEALQIGYEALPDKRKLKSQKGKEFRYVREFRIPSGDAPLEAQDITVAVFQEGDKVKVSGTSKGKGYAGAVKKWGVHGRDATHGVKHEERAIGSTGQRFPQRVTPGKKMSGRMGSVRVTLQSVKIVKIEPEKNLLIIQGAIPGRPGSLLEIRTA</sequence>
<keyword evidence="5" id="KW-0687">Ribonucleoprotein</keyword>
<organism evidence="8 9">
    <name type="scientific">Candidatus Wildermuthbacteria bacterium RIFCSPHIGHO2_02_FULL_47_12</name>
    <dbReference type="NCBI Taxonomy" id="1802451"/>
    <lineage>
        <taxon>Bacteria</taxon>
        <taxon>Candidatus Wildermuthiibacteriota</taxon>
    </lineage>
</organism>
<evidence type="ECO:0000256" key="6">
    <source>
        <dbReference type="NCBIfam" id="TIGR03625"/>
    </source>
</evidence>
<dbReference type="Gene3D" id="3.30.160.810">
    <property type="match status" value="1"/>
</dbReference>
<dbReference type="Proteomes" id="UP000176901">
    <property type="component" value="Unassembled WGS sequence"/>
</dbReference>
<comment type="similarity">
    <text evidence="1">Belongs to the universal ribosomal protein uL3 family.</text>
</comment>
<name>A0A1G2R3I7_9BACT</name>
<dbReference type="AlphaFoldDB" id="A0A1G2R3I7"/>